<dbReference type="InterPro" id="IPR050401">
    <property type="entry name" value="Cyclic_nucleotide_synthase"/>
</dbReference>
<dbReference type="Gene3D" id="1.10.510.10">
    <property type="entry name" value="Transferase(Phosphotransferase) domain 1"/>
    <property type="match status" value="1"/>
</dbReference>
<protein>
    <recommendedName>
        <fullName evidence="1">guanylate cyclase</fullName>
        <ecNumber evidence="1">4.6.1.2</ecNumber>
    </recommendedName>
</protein>
<keyword evidence="6" id="KW-0675">Receptor</keyword>
<dbReference type="GO" id="GO:0004016">
    <property type="term" value="F:adenylate cyclase activity"/>
    <property type="evidence" value="ECO:0007669"/>
    <property type="project" value="TreeGrafter"/>
</dbReference>
<dbReference type="PROSITE" id="PS50011">
    <property type="entry name" value="PROTEIN_KINASE_DOM"/>
    <property type="match status" value="1"/>
</dbReference>
<evidence type="ECO:0000256" key="4">
    <source>
        <dbReference type="ARBA" id="ARBA00023293"/>
    </source>
</evidence>
<dbReference type="Gene3D" id="3.30.200.20">
    <property type="entry name" value="Phosphorylase Kinase, domain 1"/>
    <property type="match status" value="1"/>
</dbReference>
<gene>
    <name evidence="6" type="ORF">EOD39_18177</name>
</gene>
<keyword evidence="7" id="KW-1185">Reference proteome</keyword>
<dbReference type="AlphaFoldDB" id="A0A444U4Y9"/>
<dbReference type="GO" id="GO:0004383">
    <property type="term" value="F:guanylate cyclase activity"/>
    <property type="evidence" value="ECO:0007669"/>
    <property type="project" value="UniProtKB-EC"/>
</dbReference>
<dbReference type="SUPFAM" id="SSF56112">
    <property type="entry name" value="Protein kinase-like (PK-like)"/>
    <property type="match status" value="2"/>
</dbReference>
<dbReference type="Pfam" id="PF07714">
    <property type="entry name" value="PK_Tyr_Ser-Thr"/>
    <property type="match status" value="1"/>
</dbReference>
<reference evidence="6 7" key="1">
    <citation type="submission" date="2019-01" db="EMBL/GenBank/DDBJ databases">
        <title>Draft Genome and Complete Hox-Cluster Characterization of the Sterlet Sturgeon (Acipenser ruthenus).</title>
        <authorList>
            <person name="Wei Q."/>
        </authorList>
    </citation>
    <scope>NUCLEOTIDE SEQUENCE [LARGE SCALE GENOMIC DNA]</scope>
    <source>
        <strain evidence="6">WHYD16114868_AA</strain>
        <tissue evidence="6">Blood</tissue>
    </source>
</reference>
<dbReference type="GO" id="GO:0005524">
    <property type="term" value="F:ATP binding"/>
    <property type="evidence" value="ECO:0007669"/>
    <property type="project" value="InterPro"/>
</dbReference>
<feature type="domain" description="Protein kinase" evidence="5">
    <location>
        <begin position="29"/>
        <end position="211"/>
    </location>
</feature>
<dbReference type="GO" id="GO:0005886">
    <property type="term" value="C:plasma membrane"/>
    <property type="evidence" value="ECO:0007669"/>
    <property type="project" value="TreeGrafter"/>
</dbReference>
<organism evidence="6 7">
    <name type="scientific">Acipenser ruthenus</name>
    <name type="common">Sterlet sturgeon</name>
    <dbReference type="NCBI Taxonomy" id="7906"/>
    <lineage>
        <taxon>Eukaryota</taxon>
        <taxon>Metazoa</taxon>
        <taxon>Chordata</taxon>
        <taxon>Craniata</taxon>
        <taxon>Vertebrata</taxon>
        <taxon>Euteleostomi</taxon>
        <taxon>Actinopterygii</taxon>
        <taxon>Chondrostei</taxon>
        <taxon>Acipenseriformes</taxon>
        <taxon>Acipenseridae</taxon>
        <taxon>Acipenser</taxon>
    </lineage>
</organism>
<comment type="caution">
    <text evidence="6">The sequence shown here is derived from an EMBL/GenBank/DDBJ whole genome shotgun (WGS) entry which is preliminary data.</text>
</comment>
<evidence type="ECO:0000313" key="6">
    <source>
        <dbReference type="EMBL" id="RXM30225.1"/>
    </source>
</evidence>
<dbReference type="PANTHER" id="PTHR11920">
    <property type="entry name" value="GUANYLYL CYCLASE"/>
    <property type="match status" value="1"/>
</dbReference>
<name>A0A444U4Y9_ACIRT</name>
<evidence type="ECO:0000259" key="5">
    <source>
        <dbReference type="PROSITE" id="PS50011"/>
    </source>
</evidence>
<proteinExistence type="predicted"/>
<evidence type="ECO:0000256" key="2">
    <source>
        <dbReference type="ARBA" id="ARBA00022741"/>
    </source>
</evidence>
<dbReference type="InterPro" id="IPR001245">
    <property type="entry name" value="Ser-Thr/Tyr_kinase_cat_dom"/>
</dbReference>
<dbReference type="PANTHER" id="PTHR11920:SF494">
    <property type="entry name" value="ATRIAL NATRIURETIC PEPTIDE RECEPTOR 2"/>
    <property type="match status" value="1"/>
</dbReference>
<keyword evidence="2" id="KW-0547">Nucleotide-binding</keyword>
<dbReference type="Proteomes" id="UP000289886">
    <property type="component" value="Unassembled WGS sequence"/>
</dbReference>
<dbReference type="FunFam" id="3.30.200.20:FF:001106">
    <property type="entry name" value="Guanylate cyclase"/>
    <property type="match status" value="1"/>
</dbReference>
<keyword evidence="4" id="KW-0141">cGMP biosynthesis</keyword>
<evidence type="ECO:0000256" key="3">
    <source>
        <dbReference type="ARBA" id="ARBA00023239"/>
    </source>
</evidence>
<dbReference type="GO" id="GO:0004672">
    <property type="term" value="F:protein kinase activity"/>
    <property type="evidence" value="ECO:0007669"/>
    <property type="project" value="InterPro"/>
</dbReference>
<evidence type="ECO:0000313" key="7">
    <source>
        <dbReference type="Proteomes" id="UP000289886"/>
    </source>
</evidence>
<dbReference type="EMBL" id="SCEB01215300">
    <property type="protein sequence ID" value="RXM30225.1"/>
    <property type="molecule type" value="Genomic_DNA"/>
</dbReference>
<dbReference type="GO" id="GO:0016941">
    <property type="term" value="F:natriuretic peptide receptor activity"/>
    <property type="evidence" value="ECO:0007669"/>
    <property type="project" value="TreeGrafter"/>
</dbReference>
<dbReference type="EC" id="4.6.1.2" evidence="1"/>
<dbReference type="GO" id="GO:0017046">
    <property type="term" value="F:peptide hormone binding"/>
    <property type="evidence" value="ECO:0007669"/>
    <property type="project" value="TreeGrafter"/>
</dbReference>
<keyword evidence="3" id="KW-0456">Lyase</keyword>
<dbReference type="InterPro" id="IPR000719">
    <property type="entry name" value="Prot_kinase_dom"/>
</dbReference>
<sequence>MRDVQFNHLTRFIGACIDPPNICIVTEYCPRGSLQRGSSYGSIITAHGKYQLFAKTGYFKGNLVAIKHVSKKRIELTRQVLFELKHMRDVQFNHLTRFIGACIDPPNICIVTEYCPRGSLQDILENESINLDWMFRYSLINDIVKGMAFLHNSYIGSHGSLKSSNCVVDSRFVLKITDYGLASFRSSNDNEDSYALYASLLPWDQSLYRSF</sequence>
<evidence type="ECO:0000256" key="1">
    <source>
        <dbReference type="ARBA" id="ARBA00012202"/>
    </source>
</evidence>
<dbReference type="GO" id="GO:0007168">
    <property type="term" value="P:receptor guanylyl cyclase signaling pathway"/>
    <property type="evidence" value="ECO:0007669"/>
    <property type="project" value="TreeGrafter"/>
</dbReference>
<dbReference type="InterPro" id="IPR011009">
    <property type="entry name" value="Kinase-like_dom_sf"/>
</dbReference>
<accession>A0A444U4Y9</accession>